<feature type="signal peptide" evidence="4">
    <location>
        <begin position="1"/>
        <end position="15"/>
    </location>
</feature>
<accession>A0A1R2D2Z0</accession>
<feature type="transmembrane region" description="Helical" evidence="3">
    <location>
        <begin position="1046"/>
        <end position="1071"/>
    </location>
</feature>
<dbReference type="InterPro" id="IPR015915">
    <property type="entry name" value="Kelch-typ_b-propeller"/>
</dbReference>
<feature type="transmembrane region" description="Helical" evidence="3">
    <location>
        <begin position="808"/>
        <end position="829"/>
    </location>
</feature>
<evidence type="ECO:0000313" key="5">
    <source>
        <dbReference type="EMBL" id="OMJ95576.1"/>
    </source>
</evidence>
<dbReference type="SUPFAM" id="SSF50965">
    <property type="entry name" value="Galactose oxidase, central domain"/>
    <property type="match status" value="2"/>
</dbReference>
<dbReference type="SUPFAM" id="SSF117281">
    <property type="entry name" value="Kelch motif"/>
    <property type="match status" value="1"/>
</dbReference>
<keyword evidence="2" id="KW-0677">Repeat</keyword>
<dbReference type="InterPro" id="IPR009030">
    <property type="entry name" value="Growth_fac_rcpt_cys_sf"/>
</dbReference>
<keyword evidence="3" id="KW-0812">Transmembrane</keyword>
<dbReference type="PANTHER" id="PTHR46093:SF18">
    <property type="entry name" value="FIBRONECTIN TYPE-III DOMAIN-CONTAINING PROTEIN"/>
    <property type="match status" value="1"/>
</dbReference>
<comment type="caution">
    <text evidence="5">The sequence shown here is derived from an EMBL/GenBank/DDBJ whole genome shotgun (WGS) entry which is preliminary data.</text>
</comment>
<dbReference type="Pfam" id="PF24681">
    <property type="entry name" value="Kelch_KLHDC2_KLHL20_DRC7"/>
    <property type="match status" value="2"/>
</dbReference>
<dbReference type="PANTHER" id="PTHR46093">
    <property type="entry name" value="ACYL-COA-BINDING DOMAIN-CONTAINING PROTEIN 5"/>
    <property type="match status" value="1"/>
</dbReference>
<organism evidence="5 6">
    <name type="scientific">Stentor coeruleus</name>
    <dbReference type="NCBI Taxonomy" id="5963"/>
    <lineage>
        <taxon>Eukaryota</taxon>
        <taxon>Sar</taxon>
        <taxon>Alveolata</taxon>
        <taxon>Ciliophora</taxon>
        <taxon>Postciliodesmatophora</taxon>
        <taxon>Heterotrichea</taxon>
        <taxon>Heterotrichida</taxon>
        <taxon>Stentoridae</taxon>
        <taxon>Stentor</taxon>
    </lineage>
</organism>
<keyword evidence="6" id="KW-1185">Reference proteome</keyword>
<sequence>MLIFFFIFLLGLCSSVEINLIPSFGPSPPLITSSNAIYDEMTSSLITIGGFNTESNQLISEIYTFSLLNNIWGEIIPESEYIPEPFQDHYLHLTKSRVILVLFPVTNKGLLSDIFEFDLKTFKWEKKTLTGEPISSRKHSSICSFSHNGTDYIAVYGGFRKSGYDENLYLIDSDSLISYKLSNNGLVNPGIKDSASLIYYEGKLFLYGISYTFYEFASEEILFIYDLESFSWSKIMIEGNNSVTAFHKAKIQGKYMFVYFGHDSKGPTNIVRKLDLESYLWEDIGSISDKNILAYISCENKEILYIIYGYSKNEIYDPIMSINIVNHPTKIIKVAPRIDWPRKRKGHCMVTINDKLILIGGLAEDDTTYLNDVWRLDIDTVIWTKLIITGDIFEGRAYMSCHVNAGTTFVTGGKNNDYIFDQTFYLNHKSYTWTKVKSISYTNTENYGSCVINSNYVYITFGISSKGFIETIFIYNFTDNTIKASYRASGPKIQLVNHVCWIKKKGDSDEIYIANGKTLNGMLNRYLYKVSIFVNDSEKYYSEVVIESDELARTMTALVYSDDVAFILFGVMGNGIVSDSIVYFDYERLEVGSLKNTGLYAYGHAASHLRDKIFVFGSGGIQGRSTTSSASSKLYEITNSNVDSIQFGCGPGSKAPDCKPCPQGSYYNDNKDCEDCPAGTYSYEFGAISMLSCTLCSSNYYSDDKGNQYCKECPITSFCPLGTIFPLPPHSFNEALKYSQPSSYKSNKAYVSEINNLAFYTFITFSFLLIIFLILSRYIREKVKKIDIFTSSHGGSENEPIIIKKTLFGGYFSCMFYIAALLIIISYIASFIKDNIDENKTLIPLVIENRSIYSEIFNVSVELSMYGGSCDYYPNGSIKIMIDEMKLNYSKKKTRLHKPLNEIKKCIFEILYEDFSIHYESQIVIEIRDFIAHARMIKVKMETNSSIPNENSIYEQSIIPDLITEVFNGNSYSEFFVKVTPSIFESESNLWPSLSKGFHLSQSQIPLKGSTANEKTLSVVDGVFIKINMSQSDNLLYTKRILKTTLFVIVSSLTGTVFGVMGSFGSIMAFLEGKLGSLSRKIAKFKKFRDIIRIRKNIKNLFSESYSDKIDKHYDPWNTSHDILDSVKSAKVMPASNFIENLDI</sequence>
<dbReference type="Proteomes" id="UP000187209">
    <property type="component" value="Unassembled WGS sequence"/>
</dbReference>
<name>A0A1R2D2Z0_9CILI</name>
<keyword evidence="1" id="KW-0880">Kelch repeat</keyword>
<keyword evidence="3" id="KW-0472">Membrane</keyword>
<keyword evidence="4" id="KW-0732">Signal</keyword>
<evidence type="ECO:0000256" key="3">
    <source>
        <dbReference type="SAM" id="Phobius"/>
    </source>
</evidence>
<reference evidence="5 6" key="1">
    <citation type="submission" date="2016-11" db="EMBL/GenBank/DDBJ databases">
        <title>The macronuclear genome of Stentor coeruleus: a giant cell with tiny introns.</title>
        <authorList>
            <person name="Slabodnick M."/>
            <person name="Ruby J.G."/>
            <person name="Reiff S.B."/>
            <person name="Swart E.C."/>
            <person name="Gosai S."/>
            <person name="Prabakaran S."/>
            <person name="Witkowska E."/>
            <person name="Larue G.E."/>
            <person name="Fisher S."/>
            <person name="Freeman R.M."/>
            <person name="Gunawardena J."/>
            <person name="Chu W."/>
            <person name="Stover N.A."/>
            <person name="Gregory B.D."/>
            <person name="Nowacki M."/>
            <person name="Derisi J."/>
            <person name="Roy S.W."/>
            <person name="Marshall W.F."/>
            <person name="Sood P."/>
        </authorList>
    </citation>
    <scope>NUCLEOTIDE SEQUENCE [LARGE SCALE GENOMIC DNA]</scope>
    <source>
        <strain evidence="5">WM001</strain>
    </source>
</reference>
<dbReference type="Gene3D" id="2.120.10.80">
    <property type="entry name" value="Kelch-type beta propeller"/>
    <property type="match status" value="2"/>
</dbReference>
<dbReference type="InterPro" id="IPR011043">
    <property type="entry name" value="Gal_Oxase/kelch_b-propeller"/>
</dbReference>
<gene>
    <name evidence="5" type="ORF">SteCoe_992</name>
</gene>
<dbReference type="OrthoDB" id="426628at2759"/>
<dbReference type="EMBL" id="MPUH01000010">
    <property type="protein sequence ID" value="OMJ95576.1"/>
    <property type="molecule type" value="Genomic_DNA"/>
</dbReference>
<dbReference type="SUPFAM" id="SSF57184">
    <property type="entry name" value="Growth factor receptor domain"/>
    <property type="match status" value="1"/>
</dbReference>
<evidence type="ECO:0008006" key="7">
    <source>
        <dbReference type="Google" id="ProtNLM"/>
    </source>
</evidence>
<evidence type="ECO:0000256" key="1">
    <source>
        <dbReference type="ARBA" id="ARBA00022441"/>
    </source>
</evidence>
<evidence type="ECO:0000256" key="2">
    <source>
        <dbReference type="ARBA" id="ARBA00022737"/>
    </source>
</evidence>
<evidence type="ECO:0000313" key="6">
    <source>
        <dbReference type="Proteomes" id="UP000187209"/>
    </source>
</evidence>
<keyword evidence="3" id="KW-1133">Transmembrane helix</keyword>
<evidence type="ECO:0000256" key="4">
    <source>
        <dbReference type="SAM" id="SignalP"/>
    </source>
</evidence>
<dbReference type="AlphaFoldDB" id="A0A1R2D2Z0"/>
<proteinExistence type="predicted"/>
<dbReference type="SMART" id="SM01411">
    <property type="entry name" value="Ephrin_rec_like"/>
    <property type="match status" value="1"/>
</dbReference>
<dbReference type="CDD" id="cd00185">
    <property type="entry name" value="TNFRSF"/>
    <property type="match status" value="1"/>
</dbReference>
<feature type="chain" id="PRO_5012616268" description="Tyrosine-protein kinase ephrin type A/B receptor-like domain-containing protein" evidence="4">
    <location>
        <begin position="16"/>
        <end position="1144"/>
    </location>
</feature>
<protein>
    <recommendedName>
        <fullName evidence="7">Tyrosine-protein kinase ephrin type A/B receptor-like domain-containing protein</fullName>
    </recommendedName>
</protein>
<feature type="transmembrane region" description="Helical" evidence="3">
    <location>
        <begin position="757"/>
        <end position="775"/>
    </location>
</feature>